<evidence type="ECO:0000256" key="2">
    <source>
        <dbReference type="SAM" id="MobiDB-lite"/>
    </source>
</evidence>
<comment type="caution">
    <text evidence="1">Lacks conserved residue(s) required for the propagation of feature annotation.</text>
</comment>
<dbReference type="EMBL" id="DVLP01000241">
    <property type="protein sequence ID" value="HIT75514.1"/>
    <property type="molecule type" value="Genomic_DNA"/>
</dbReference>
<dbReference type="Proteomes" id="UP000886842">
    <property type="component" value="Unassembled WGS sequence"/>
</dbReference>
<comment type="caution">
    <text evidence="3">The sequence shown here is derived from an EMBL/GenBank/DDBJ whole genome shotgun (WGS) entry which is preliminary data.</text>
</comment>
<feature type="region of interest" description="Disordered" evidence="2">
    <location>
        <begin position="239"/>
        <end position="277"/>
    </location>
</feature>
<organism evidence="3 4">
    <name type="scientific">Candidatus Avipropionibacterium avicola</name>
    <dbReference type="NCBI Taxonomy" id="2840701"/>
    <lineage>
        <taxon>Bacteria</taxon>
        <taxon>Bacillati</taxon>
        <taxon>Actinomycetota</taxon>
        <taxon>Actinomycetes</taxon>
        <taxon>Propionibacteriales</taxon>
        <taxon>Propionibacteriaceae</taxon>
        <taxon>Propionibacteriaceae incertae sedis</taxon>
        <taxon>Candidatus Avipropionibacterium</taxon>
    </lineage>
</organism>
<dbReference type="AlphaFoldDB" id="A0A9D1KLQ8"/>
<comment type="subcellular location">
    <subcellularLocation>
        <location evidence="1">Cell membrane</location>
        <topology evidence="1">Multi-pass membrane protein</topology>
    </subcellularLocation>
</comment>
<evidence type="ECO:0000313" key="4">
    <source>
        <dbReference type="Proteomes" id="UP000886842"/>
    </source>
</evidence>
<sequence>MHRDSVPRLSGTVVAKQAAVIVVGIVLAGVMIMLGWWQLQVYRESGDQAAQERINQPALELAEVAPAGADAGESFGRTVRLTGTYDSSRQVLVPDAVDDDVYRVVTAFVQDSGDAVAVVRGTYRGDPAAVPEPPSGHLTQQGVLMPNEGTDDRPVGPGQLSSVRISVLAQEWPWPLVSGFVTLDEADTTPGLEYRAPAMPREGGALRNGAYAVQWWVFAAFAVGLGLKMAHDFGREARLQTAEPTAATEPTTEADPAVEPQTGEDAGTDPAQKVRQP</sequence>
<dbReference type="CDD" id="cd06662">
    <property type="entry name" value="SURF1"/>
    <property type="match status" value="1"/>
</dbReference>
<name>A0A9D1KLQ8_9ACTN</name>
<keyword evidence="1" id="KW-0812">Transmembrane</keyword>
<evidence type="ECO:0000256" key="1">
    <source>
        <dbReference type="RuleBase" id="RU363076"/>
    </source>
</evidence>
<reference evidence="3" key="1">
    <citation type="submission" date="2020-10" db="EMBL/GenBank/DDBJ databases">
        <authorList>
            <person name="Gilroy R."/>
        </authorList>
    </citation>
    <scope>NUCLEOTIDE SEQUENCE</scope>
    <source>
        <strain evidence="3">ChiGjej1B1-24693</strain>
    </source>
</reference>
<reference evidence="3" key="2">
    <citation type="journal article" date="2021" name="PeerJ">
        <title>Extensive microbial diversity within the chicken gut microbiome revealed by metagenomics and culture.</title>
        <authorList>
            <person name="Gilroy R."/>
            <person name="Ravi A."/>
            <person name="Getino M."/>
            <person name="Pursley I."/>
            <person name="Horton D.L."/>
            <person name="Alikhan N.F."/>
            <person name="Baker D."/>
            <person name="Gharbi K."/>
            <person name="Hall N."/>
            <person name="Watson M."/>
            <person name="Adriaenssens E.M."/>
            <person name="Foster-Nyarko E."/>
            <person name="Jarju S."/>
            <person name="Secka A."/>
            <person name="Antonio M."/>
            <person name="Oren A."/>
            <person name="Chaudhuri R.R."/>
            <person name="La Ragione R."/>
            <person name="Hildebrand F."/>
            <person name="Pallen M.J."/>
        </authorList>
    </citation>
    <scope>NUCLEOTIDE SEQUENCE</scope>
    <source>
        <strain evidence="3">ChiGjej1B1-24693</strain>
    </source>
</reference>
<proteinExistence type="inferred from homology"/>
<gene>
    <name evidence="3" type="ORF">IAA98_08010</name>
</gene>
<dbReference type="Pfam" id="PF02104">
    <property type="entry name" value="SURF1"/>
    <property type="match status" value="1"/>
</dbReference>
<accession>A0A9D1KLQ8</accession>
<dbReference type="InterPro" id="IPR002994">
    <property type="entry name" value="Surf1/Shy1"/>
</dbReference>
<protein>
    <recommendedName>
        <fullName evidence="1">SURF1-like protein</fullName>
    </recommendedName>
</protein>
<keyword evidence="1" id="KW-1003">Cell membrane</keyword>
<keyword evidence="1" id="KW-0472">Membrane</keyword>
<keyword evidence="1" id="KW-1133">Transmembrane helix</keyword>
<dbReference type="GO" id="GO:0005886">
    <property type="term" value="C:plasma membrane"/>
    <property type="evidence" value="ECO:0007669"/>
    <property type="project" value="UniProtKB-SubCell"/>
</dbReference>
<feature type="transmembrane region" description="Helical" evidence="1">
    <location>
        <begin position="20"/>
        <end position="39"/>
    </location>
</feature>
<dbReference type="PROSITE" id="PS50895">
    <property type="entry name" value="SURF1"/>
    <property type="match status" value="1"/>
</dbReference>
<feature type="compositionally biased region" description="Low complexity" evidence="2">
    <location>
        <begin position="241"/>
        <end position="260"/>
    </location>
</feature>
<comment type="similarity">
    <text evidence="1">Belongs to the SURF1 family.</text>
</comment>
<evidence type="ECO:0000313" key="3">
    <source>
        <dbReference type="EMBL" id="HIT75514.1"/>
    </source>
</evidence>